<comment type="similarity">
    <text evidence="9">Belongs to the tryptophan 2,3-dioxygenase family.</text>
</comment>
<evidence type="ECO:0000256" key="8">
    <source>
        <dbReference type="ARBA" id="ARBA00050412"/>
    </source>
</evidence>
<dbReference type="GO" id="GO:0004833">
    <property type="term" value="F:L-tryptophan 2,3-dioxygenase activity"/>
    <property type="evidence" value="ECO:0007669"/>
    <property type="project" value="UniProtKB-UniRule"/>
</dbReference>
<dbReference type="HAMAP" id="MF_01972">
    <property type="entry name" value="T23O"/>
    <property type="match status" value="1"/>
</dbReference>
<evidence type="ECO:0000256" key="6">
    <source>
        <dbReference type="ARBA" id="ARBA00023004"/>
    </source>
</evidence>
<feature type="binding site" evidence="9">
    <location>
        <position position="262"/>
    </location>
    <ligand>
        <name>substrate</name>
    </ligand>
</feature>
<evidence type="ECO:0000256" key="5">
    <source>
        <dbReference type="ARBA" id="ARBA00023002"/>
    </source>
</evidence>
<feature type="binding site" evidence="9">
    <location>
        <position position="121"/>
    </location>
    <ligand>
        <name>substrate</name>
    </ligand>
</feature>
<protein>
    <recommendedName>
        <fullName evidence="9">Tryptophan 2,3-dioxygenase</fullName>
        <shortName evidence="9">TDO</shortName>
        <ecNumber evidence="9">1.13.11.11</ecNumber>
    </recommendedName>
    <alternativeName>
        <fullName evidence="9">Tryptamin 2,3-dioxygenase</fullName>
    </alternativeName>
    <alternativeName>
        <fullName evidence="9">Tryptophan oxygenase</fullName>
        <shortName evidence="9">TO</shortName>
        <shortName evidence="9">TRPO</shortName>
    </alternativeName>
    <alternativeName>
        <fullName evidence="9">Tryptophan pyrrolase</fullName>
    </alternativeName>
    <alternativeName>
        <fullName evidence="9">Tryptophanase</fullName>
    </alternativeName>
</protein>
<comment type="caution">
    <text evidence="11">The sequence shown here is derived from an EMBL/GenBank/DDBJ whole genome shotgun (WGS) entry which is preliminary data.</text>
</comment>
<keyword evidence="12" id="KW-1185">Reference proteome</keyword>
<comment type="subunit">
    <text evidence="1 9">Homotetramer.</text>
</comment>
<comment type="cofactor">
    <cofactor evidence="9">
        <name>heme</name>
        <dbReference type="ChEBI" id="CHEBI:30413"/>
    </cofactor>
    <text evidence="9">Binds 1 heme group per subunit.</text>
</comment>
<evidence type="ECO:0000256" key="4">
    <source>
        <dbReference type="ARBA" id="ARBA00022964"/>
    </source>
</evidence>
<keyword evidence="4 9" id="KW-0223">Dioxygenase</keyword>
<name>A0AAE4Y5X1_9RHOB</name>
<dbReference type="GO" id="GO:0020037">
    <property type="term" value="F:heme binding"/>
    <property type="evidence" value="ECO:0007669"/>
    <property type="project" value="UniProtKB-UniRule"/>
</dbReference>
<dbReference type="SUPFAM" id="SSF140959">
    <property type="entry name" value="Indolic compounds 2,3-dioxygenase-like"/>
    <property type="match status" value="1"/>
</dbReference>
<dbReference type="AlphaFoldDB" id="A0AAE4Y5X1"/>
<dbReference type="EC" id="1.13.11.11" evidence="9"/>
<dbReference type="Proteomes" id="UP001193501">
    <property type="component" value="Unassembled WGS sequence"/>
</dbReference>
<dbReference type="PANTHER" id="PTHR10138:SF0">
    <property type="entry name" value="TRYPTOPHAN 2,3-DIOXYGENASE"/>
    <property type="match status" value="1"/>
</dbReference>
<dbReference type="PANTHER" id="PTHR10138">
    <property type="entry name" value="TRYPTOPHAN 2,3-DIOXYGENASE"/>
    <property type="match status" value="1"/>
</dbReference>
<dbReference type="Gene3D" id="1.20.58.480">
    <property type="match status" value="1"/>
</dbReference>
<keyword evidence="6 9" id="KW-0408">Iron</keyword>
<evidence type="ECO:0000256" key="9">
    <source>
        <dbReference type="HAMAP-Rule" id="MF_01972"/>
    </source>
</evidence>
<reference evidence="11" key="1">
    <citation type="submission" date="2020-01" db="EMBL/GenBank/DDBJ databases">
        <authorList>
            <person name="Chen W.-M."/>
        </authorList>
    </citation>
    <scope>NUCLEOTIDE SEQUENCE</scope>
    <source>
        <strain evidence="11">CYK-10</strain>
    </source>
</reference>
<sequence>MTDKTTGCPAHDPGKAYDPSKEGAQMDFKARMSYGDYLGIDAILSAQHPLSTAHDEMLFIIQHQTSELWMKLALYELSAARQAIAGDHTAEASKMLARVARIFEQLNSAWDVLRTMTPSEYTAFRDDLGQSSGFQSWQYRLIEYAVGNRNKAMLRPHEHRPDLMERLTAELARPSLYDEALRRLARLGLPVPPEVLTRDVSEPWTVNEGVTEAWAQVYRDPSAHWEAYELAEKLVDFEDYFRRWRFNHVTTVERVIGFKRGTGGTAGISYLRRMLEVELFPELWRVRTIL</sequence>
<dbReference type="RefSeq" id="WP_168773172.1">
    <property type="nucleotide sequence ID" value="NZ_JAABNR010000002.1"/>
</dbReference>
<comment type="function">
    <text evidence="9">Heme-dependent dioxygenase that catalyzes the oxidative cleavage of the L-tryptophan (L-Trp) pyrrole ring and converts L-tryptophan to N-formyl-L-kynurenine. Catalyzes the oxidative cleavage of the indole moiety.</text>
</comment>
<proteinExistence type="inferred from homology"/>
<feature type="binding site" evidence="9">
    <location>
        <position position="125"/>
    </location>
    <ligand>
        <name>substrate</name>
    </ligand>
</feature>
<dbReference type="GO" id="GO:0019441">
    <property type="term" value="P:L-tryptophan catabolic process to kynurenine"/>
    <property type="evidence" value="ECO:0007669"/>
    <property type="project" value="UniProtKB-UniRule"/>
</dbReference>
<feature type="binding site" description="axial binding residue" evidence="9">
    <location>
        <position position="248"/>
    </location>
    <ligand>
        <name>heme</name>
        <dbReference type="ChEBI" id="CHEBI:30413"/>
    </ligand>
    <ligandPart>
        <name>Fe</name>
        <dbReference type="ChEBI" id="CHEBI:18248"/>
    </ligandPart>
</feature>
<evidence type="ECO:0000313" key="11">
    <source>
        <dbReference type="EMBL" id="NBZ86356.1"/>
    </source>
</evidence>
<comment type="pathway">
    <text evidence="9">Amino-acid degradation; L-tryptophan degradation via kynurenine pathway; L-kynurenine from L-tryptophan: step 1/2.</text>
</comment>
<keyword evidence="2 9" id="KW-0349">Heme</keyword>
<dbReference type="GO" id="GO:0046872">
    <property type="term" value="F:metal ion binding"/>
    <property type="evidence" value="ECO:0007669"/>
    <property type="project" value="UniProtKB-KW"/>
</dbReference>
<keyword evidence="5 9" id="KW-0560">Oxidoreductase</keyword>
<dbReference type="GO" id="GO:0019442">
    <property type="term" value="P:L-tryptophan catabolic process to acetyl-CoA"/>
    <property type="evidence" value="ECO:0007669"/>
    <property type="project" value="TreeGrafter"/>
</dbReference>
<evidence type="ECO:0000256" key="2">
    <source>
        <dbReference type="ARBA" id="ARBA00022617"/>
    </source>
</evidence>
<accession>A0AAE4Y5X1</accession>
<evidence type="ECO:0000256" key="10">
    <source>
        <dbReference type="SAM" id="MobiDB-lite"/>
    </source>
</evidence>
<dbReference type="EMBL" id="JAABNR010000002">
    <property type="protein sequence ID" value="NBZ86356.1"/>
    <property type="molecule type" value="Genomic_DNA"/>
</dbReference>
<feature type="binding site" evidence="9">
    <location>
        <begin position="59"/>
        <end position="63"/>
    </location>
    <ligand>
        <name>substrate</name>
    </ligand>
</feature>
<dbReference type="Pfam" id="PF03301">
    <property type="entry name" value="Trp_dioxygenase"/>
    <property type="match status" value="2"/>
</dbReference>
<keyword evidence="3 9" id="KW-0479">Metal-binding</keyword>
<evidence type="ECO:0000256" key="1">
    <source>
        <dbReference type="ARBA" id="ARBA00011881"/>
    </source>
</evidence>
<evidence type="ECO:0000256" key="7">
    <source>
        <dbReference type="ARBA" id="ARBA00023079"/>
    </source>
</evidence>
<dbReference type="NCBIfam" id="TIGR03036">
    <property type="entry name" value="trp_2_3_diox"/>
    <property type="match status" value="1"/>
</dbReference>
<feature type="compositionally biased region" description="Basic and acidic residues" evidence="10">
    <location>
        <begin position="12"/>
        <end position="21"/>
    </location>
</feature>
<dbReference type="FunFam" id="1.20.58.480:FF:000001">
    <property type="entry name" value="Tryptophan 2,3-dioxygenase"/>
    <property type="match status" value="1"/>
</dbReference>
<dbReference type="InterPro" id="IPR004981">
    <property type="entry name" value="Trp_2_3_dOase"/>
</dbReference>
<organism evidence="11 12">
    <name type="scientific">Stagnihabitans tardus</name>
    <dbReference type="NCBI Taxonomy" id="2699202"/>
    <lineage>
        <taxon>Bacteria</taxon>
        <taxon>Pseudomonadati</taxon>
        <taxon>Pseudomonadota</taxon>
        <taxon>Alphaproteobacteria</taxon>
        <taxon>Rhodobacterales</taxon>
        <taxon>Paracoccaceae</taxon>
        <taxon>Stagnihabitans</taxon>
    </lineage>
</organism>
<evidence type="ECO:0000313" key="12">
    <source>
        <dbReference type="Proteomes" id="UP001193501"/>
    </source>
</evidence>
<keyword evidence="7 9" id="KW-0823">Tryptophan catabolism</keyword>
<evidence type="ECO:0000256" key="3">
    <source>
        <dbReference type="ARBA" id="ARBA00022723"/>
    </source>
</evidence>
<dbReference type="InterPro" id="IPR017485">
    <property type="entry name" value="Trp_2-3-dOase_bac"/>
</dbReference>
<gene>
    <name evidence="9 11" type="primary">kynA</name>
    <name evidence="11" type="ORF">GV832_02090</name>
</gene>
<feature type="region of interest" description="Disordered" evidence="10">
    <location>
        <begin position="1"/>
        <end position="22"/>
    </location>
</feature>
<dbReference type="InterPro" id="IPR037217">
    <property type="entry name" value="Trp/Indoleamine_2_3_dOase-like"/>
</dbReference>
<comment type="catalytic activity">
    <reaction evidence="8 9">
        <text>L-tryptophan + O2 = N-formyl-L-kynurenine</text>
        <dbReference type="Rhea" id="RHEA:24536"/>
        <dbReference type="ChEBI" id="CHEBI:15379"/>
        <dbReference type="ChEBI" id="CHEBI:57912"/>
        <dbReference type="ChEBI" id="CHEBI:58629"/>
        <dbReference type="EC" id="1.13.11.11"/>
    </reaction>
</comment>